<dbReference type="EMBL" id="JANIPJ010000013">
    <property type="protein sequence ID" value="MCR2805709.1"/>
    <property type="molecule type" value="Genomic_DNA"/>
</dbReference>
<keyword evidence="2" id="KW-1185">Reference proteome</keyword>
<evidence type="ECO:0000313" key="2">
    <source>
        <dbReference type="Proteomes" id="UP001141950"/>
    </source>
</evidence>
<gene>
    <name evidence="1" type="ORF">NQZ67_17645</name>
</gene>
<comment type="caution">
    <text evidence="1">The sequence shown here is derived from an EMBL/GenBank/DDBJ whole genome shotgun (WGS) entry which is preliminary data.</text>
</comment>
<dbReference type="Proteomes" id="UP001141950">
    <property type="component" value="Unassembled WGS sequence"/>
</dbReference>
<protein>
    <submittedName>
        <fullName evidence="1">Uncharacterized protein</fullName>
    </submittedName>
</protein>
<organism evidence="1 2">
    <name type="scientific">Paenibacillus soyae</name>
    <dbReference type="NCBI Taxonomy" id="2969249"/>
    <lineage>
        <taxon>Bacteria</taxon>
        <taxon>Bacillati</taxon>
        <taxon>Bacillota</taxon>
        <taxon>Bacilli</taxon>
        <taxon>Bacillales</taxon>
        <taxon>Paenibacillaceae</taxon>
        <taxon>Paenibacillus</taxon>
    </lineage>
</organism>
<sequence>MAKTKRGKGLWNTPSRGRGTCPICLSTRIKLLYSAANSEGKQLKVCKKCSSADAKIADQAVSTVNLGFRGRLRRELNQRKTNQ</sequence>
<name>A0A9X2MT21_9BACL</name>
<accession>A0A9X2MT21</accession>
<proteinExistence type="predicted"/>
<evidence type="ECO:0000313" key="1">
    <source>
        <dbReference type="EMBL" id="MCR2805709.1"/>
    </source>
</evidence>
<reference evidence="1" key="1">
    <citation type="submission" date="2022-08" db="EMBL/GenBank/DDBJ databases">
        <title>The genomic sequence of strain Paenibacillus sp. SCIV0701.</title>
        <authorList>
            <person name="Zhao H."/>
        </authorList>
    </citation>
    <scope>NUCLEOTIDE SEQUENCE</scope>
    <source>
        <strain evidence="1">SCIV0701</strain>
    </source>
</reference>
<dbReference type="AlphaFoldDB" id="A0A9X2MT21"/>